<dbReference type="EMBL" id="JAZGQO010000007">
    <property type="protein sequence ID" value="KAK6181504.1"/>
    <property type="molecule type" value="Genomic_DNA"/>
</dbReference>
<dbReference type="Proteomes" id="UP001347796">
    <property type="component" value="Unassembled WGS sequence"/>
</dbReference>
<evidence type="ECO:0000256" key="1">
    <source>
        <dbReference type="SAM" id="Coils"/>
    </source>
</evidence>
<keyword evidence="3" id="KW-1185">Reference proteome</keyword>
<dbReference type="Gene3D" id="1.20.5.340">
    <property type="match status" value="1"/>
</dbReference>
<reference evidence="2 3" key="1">
    <citation type="submission" date="2024-01" db="EMBL/GenBank/DDBJ databases">
        <title>The genome of the rayed Mediterranean limpet Patella caerulea (Linnaeus, 1758).</title>
        <authorList>
            <person name="Anh-Thu Weber A."/>
            <person name="Halstead-Nussloch G."/>
        </authorList>
    </citation>
    <scope>NUCLEOTIDE SEQUENCE [LARGE SCALE GENOMIC DNA]</scope>
    <source>
        <strain evidence="2">AATW-2023a</strain>
        <tissue evidence="2">Whole specimen</tissue>
    </source>
</reference>
<name>A0AAN8JXG8_PATCE</name>
<gene>
    <name evidence="2" type="ORF">SNE40_009342</name>
</gene>
<comment type="caution">
    <text evidence="2">The sequence shown here is derived from an EMBL/GenBank/DDBJ whole genome shotgun (WGS) entry which is preliminary data.</text>
</comment>
<accession>A0AAN8JXG8</accession>
<evidence type="ECO:0000313" key="2">
    <source>
        <dbReference type="EMBL" id="KAK6181504.1"/>
    </source>
</evidence>
<sequence length="215" mass="24559">MAASVLAGTRSKGDDMLETAEDLLESFEQASDLLSEIEENYINDSEGGEDDKKKQTFQQFREGLDTARTLFSTLKREKWRLSKREMSVELRMGELEDYKSHLKKDMSSLNETVDILSVRIIQLENSLAECQDTIERLEADVNYYKEQLTNSQKHAKNVAKSNEKLNSELQNLKATQSIELLGKKLKSLEMANSILQEENGNLKTIIRTQESNMAK</sequence>
<evidence type="ECO:0000313" key="3">
    <source>
        <dbReference type="Proteomes" id="UP001347796"/>
    </source>
</evidence>
<dbReference type="AlphaFoldDB" id="A0AAN8JXG8"/>
<keyword evidence="1" id="KW-0175">Coiled coil</keyword>
<protein>
    <submittedName>
        <fullName evidence="2">Uncharacterized protein</fullName>
    </submittedName>
</protein>
<proteinExistence type="predicted"/>
<organism evidence="2 3">
    <name type="scientific">Patella caerulea</name>
    <name type="common">Rayed Mediterranean limpet</name>
    <dbReference type="NCBI Taxonomy" id="87958"/>
    <lineage>
        <taxon>Eukaryota</taxon>
        <taxon>Metazoa</taxon>
        <taxon>Spiralia</taxon>
        <taxon>Lophotrochozoa</taxon>
        <taxon>Mollusca</taxon>
        <taxon>Gastropoda</taxon>
        <taxon>Patellogastropoda</taxon>
        <taxon>Patelloidea</taxon>
        <taxon>Patellidae</taxon>
        <taxon>Patella</taxon>
    </lineage>
</organism>
<feature type="coiled-coil region" evidence="1">
    <location>
        <begin position="120"/>
        <end position="198"/>
    </location>
</feature>